<dbReference type="SUPFAM" id="SSF111364">
    <property type="entry name" value="Tsx-like channel"/>
    <property type="match status" value="1"/>
</dbReference>
<proteinExistence type="predicted"/>
<evidence type="ECO:0000313" key="3">
    <source>
        <dbReference type="Proteomes" id="UP000778523"/>
    </source>
</evidence>
<keyword evidence="1" id="KW-0732">Signal</keyword>
<feature type="signal peptide" evidence="1">
    <location>
        <begin position="1"/>
        <end position="23"/>
    </location>
</feature>
<dbReference type="InterPro" id="IPR036777">
    <property type="entry name" value="Channel_Tsx-like_sf"/>
</dbReference>
<dbReference type="RefSeq" id="WP_170020099.1">
    <property type="nucleotide sequence ID" value="NZ_JABCSC020000001.1"/>
</dbReference>
<comment type="caution">
    <text evidence="2">The sequence shown here is derived from an EMBL/GenBank/DDBJ whole genome shotgun (WGS) entry which is preliminary data.</text>
</comment>
<evidence type="ECO:0000256" key="1">
    <source>
        <dbReference type="SAM" id="SignalP"/>
    </source>
</evidence>
<name>A0ABX2IBJ2_9RHOO</name>
<dbReference type="PROSITE" id="PS51257">
    <property type="entry name" value="PROKAR_LIPOPROTEIN"/>
    <property type="match status" value="1"/>
</dbReference>
<protein>
    <recommendedName>
        <fullName evidence="4">Outer envelope protein</fullName>
    </recommendedName>
</protein>
<gene>
    <name evidence="2" type="ORF">HJ583_002090</name>
</gene>
<keyword evidence="3" id="KW-1185">Reference proteome</keyword>
<feature type="chain" id="PRO_5046168455" description="Outer envelope protein" evidence="1">
    <location>
        <begin position="24"/>
        <end position="276"/>
    </location>
</feature>
<organism evidence="2 3">
    <name type="scientific">Uliginosibacterium aquaticum</name>
    <dbReference type="NCBI Taxonomy" id="2731212"/>
    <lineage>
        <taxon>Bacteria</taxon>
        <taxon>Pseudomonadati</taxon>
        <taxon>Pseudomonadota</taxon>
        <taxon>Betaproteobacteria</taxon>
        <taxon>Rhodocyclales</taxon>
        <taxon>Zoogloeaceae</taxon>
        <taxon>Uliginosibacterium</taxon>
    </lineage>
</organism>
<accession>A0ABX2IBJ2</accession>
<evidence type="ECO:0000313" key="2">
    <source>
        <dbReference type="EMBL" id="NSL53806.1"/>
    </source>
</evidence>
<sequence length="276" mass="29896">MNTRLTRISSALILAFGCVAAQAADWSDNSVSYRYGTSFHEPANDKDVTKNILNFTHVSGFKYGSNFFTVDMLKSDHNDPANNGGGGAQELYAIFANQLHYGKLTGTKIALGPISDFAWTTRIDLNSKDDAFAARVQKLIVGPTIKFGGTWGWADLDFLSYKEKNHNGIVGKAVDFDLTWRVGSAWGVGFDAGPVPLKFNGWATYTGAKGKDGFGTETKAETWINAFLMVDAGKLAGGSKDTFLAGVGYEYVKNKFGSSGTGSKTSQPLLKLEWHL</sequence>
<dbReference type="Gene3D" id="2.40.230.20">
    <property type="entry name" value="Nucleoside-specific channel-forming protein, Tsx-like"/>
    <property type="match status" value="1"/>
</dbReference>
<dbReference type="Proteomes" id="UP000778523">
    <property type="component" value="Unassembled WGS sequence"/>
</dbReference>
<reference evidence="2 3" key="1">
    <citation type="submission" date="2020-06" db="EMBL/GenBank/DDBJ databases">
        <title>Draft genome of Uliginosibacterium sp. IMCC34675.</title>
        <authorList>
            <person name="Song J."/>
        </authorList>
    </citation>
    <scope>NUCLEOTIDE SEQUENCE [LARGE SCALE GENOMIC DNA]</scope>
    <source>
        <strain evidence="2 3">IMCC34675</strain>
    </source>
</reference>
<evidence type="ECO:0008006" key="4">
    <source>
        <dbReference type="Google" id="ProtNLM"/>
    </source>
</evidence>
<dbReference type="EMBL" id="JABCSC020000001">
    <property type="protein sequence ID" value="NSL53806.1"/>
    <property type="molecule type" value="Genomic_DNA"/>
</dbReference>